<dbReference type="EMBL" id="MGAC01000032">
    <property type="protein sequence ID" value="OGK37769.1"/>
    <property type="molecule type" value="Genomic_DNA"/>
</dbReference>
<evidence type="ECO:0000313" key="3">
    <source>
        <dbReference type="Proteomes" id="UP000176803"/>
    </source>
</evidence>
<dbReference type="PANTHER" id="PTHR34293">
    <property type="entry name" value="HTH-TYPE TRANSCRIPTIONAL REGULATOR TRMBL2"/>
    <property type="match status" value="1"/>
</dbReference>
<organism evidence="2 3">
    <name type="scientific">Candidatus Roizmanbacteria bacterium RIFCSPHIGHO2_12_FULL_41_11</name>
    <dbReference type="NCBI Taxonomy" id="1802052"/>
    <lineage>
        <taxon>Bacteria</taxon>
        <taxon>Candidatus Roizmaniibacteriota</taxon>
    </lineage>
</organism>
<sequence length="271" mass="31906">MSDQTDKYLHLLSVFGLEEAEARIYLYLLEKGYQPALHLSRKLQIARTRVYRLLDKLLDKKLVHLKLEDRGMKFGATDPQKFQQIIVEREQQVDLLKKLLPELSASLQKISIVTGHNSKVLYYRGVEGLKQVSYNALKAEKILRVYEVEHISDFLPQEFSEYFRREAVKRGIMTHDLTNKKSFPEFTNVTEMIRNYSQFRYIDPQKLTISFEVLIYNDVYATYSYKEEEIFCVEIYSQELARMQKQIFDFIWPEATPLKFTSDRGAASIAT</sequence>
<dbReference type="Pfam" id="PF01978">
    <property type="entry name" value="TrmB"/>
    <property type="match status" value="1"/>
</dbReference>
<feature type="domain" description="Transcription regulator TrmB N-terminal" evidence="1">
    <location>
        <begin position="12"/>
        <end position="79"/>
    </location>
</feature>
<dbReference type="Gene3D" id="1.10.10.10">
    <property type="entry name" value="Winged helix-like DNA-binding domain superfamily/Winged helix DNA-binding domain"/>
    <property type="match status" value="1"/>
</dbReference>
<dbReference type="InterPro" id="IPR036388">
    <property type="entry name" value="WH-like_DNA-bd_sf"/>
</dbReference>
<protein>
    <recommendedName>
        <fullName evidence="1">Transcription regulator TrmB N-terminal domain-containing protein</fullName>
    </recommendedName>
</protein>
<dbReference type="InterPro" id="IPR051797">
    <property type="entry name" value="TrmB-like"/>
</dbReference>
<dbReference type="PANTHER" id="PTHR34293:SF1">
    <property type="entry name" value="HTH-TYPE TRANSCRIPTIONAL REGULATOR TRMBL2"/>
    <property type="match status" value="1"/>
</dbReference>
<evidence type="ECO:0000259" key="1">
    <source>
        <dbReference type="Pfam" id="PF01978"/>
    </source>
</evidence>
<proteinExistence type="predicted"/>
<reference evidence="2 3" key="1">
    <citation type="journal article" date="2016" name="Nat. Commun.">
        <title>Thousands of microbial genomes shed light on interconnected biogeochemical processes in an aquifer system.</title>
        <authorList>
            <person name="Anantharaman K."/>
            <person name="Brown C.T."/>
            <person name="Hug L.A."/>
            <person name="Sharon I."/>
            <person name="Castelle C.J."/>
            <person name="Probst A.J."/>
            <person name="Thomas B.C."/>
            <person name="Singh A."/>
            <person name="Wilkins M.J."/>
            <person name="Karaoz U."/>
            <person name="Brodie E.L."/>
            <person name="Williams K.H."/>
            <person name="Hubbard S.S."/>
            <person name="Banfield J.F."/>
        </authorList>
    </citation>
    <scope>NUCLEOTIDE SEQUENCE [LARGE SCALE GENOMIC DNA]</scope>
</reference>
<dbReference type="SUPFAM" id="SSF46785">
    <property type="entry name" value="Winged helix' DNA-binding domain"/>
    <property type="match status" value="1"/>
</dbReference>
<accession>A0A1F7I322</accession>
<comment type="caution">
    <text evidence="2">The sequence shown here is derived from an EMBL/GenBank/DDBJ whole genome shotgun (WGS) entry which is preliminary data.</text>
</comment>
<gene>
    <name evidence="2" type="ORF">A3F03_01625</name>
</gene>
<dbReference type="InterPro" id="IPR036390">
    <property type="entry name" value="WH_DNA-bd_sf"/>
</dbReference>
<dbReference type="AlphaFoldDB" id="A0A1F7I322"/>
<dbReference type="Proteomes" id="UP000176803">
    <property type="component" value="Unassembled WGS sequence"/>
</dbReference>
<evidence type="ECO:0000313" key="2">
    <source>
        <dbReference type="EMBL" id="OGK37769.1"/>
    </source>
</evidence>
<dbReference type="InterPro" id="IPR002831">
    <property type="entry name" value="Tscrpt_reg_TrmB_N"/>
</dbReference>
<name>A0A1F7I322_9BACT</name>